<name>A0A8H6E2H3_PETAA</name>
<comment type="caution">
    <text evidence="1">The sequence shown here is derived from an EMBL/GenBank/DDBJ whole genome shotgun (WGS) entry which is preliminary data.</text>
</comment>
<proteinExistence type="predicted"/>
<dbReference type="AlphaFoldDB" id="A0A8H6E2H3"/>
<dbReference type="Proteomes" id="UP000541154">
    <property type="component" value="Unassembled WGS sequence"/>
</dbReference>
<organism evidence="1 2">
    <name type="scientific">Petromyces alliaceus</name>
    <name type="common">Aspergillus alliaceus</name>
    <dbReference type="NCBI Taxonomy" id="209559"/>
    <lineage>
        <taxon>Eukaryota</taxon>
        <taxon>Fungi</taxon>
        <taxon>Dikarya</taxon>
        <taxon>Ascomycota</taxon>
        <taxon>Pezizomycotina</taxon>
        <taxon>Eurotiomycetes</taxon>
        <taxon>Eurotiomycetidae</taxon>
        <taxon>Eurotiales</taxon>
        <taxon>Aspergillaceae</taxon>
        <taxon>Aspergillus</taxon>
        <taxon>Aspergillus subgen. Circumdati</taxon>
    </lineage>
</organism>
<protein>
    <submittedName>
        <fullName evidence="1">Uncharacterized protein</fullName>
    </submittedName>
</protein>
<sequence length="104" mass="12219">MPSFKEWTDVPEEMSADYYWKGPNSPGQIMAKEFKLNLPEPILGSNVRSGSTLFIFKSEGKFYLWNMAEDMVWQITKPTEENQIKEEVGADRMKYLEFKELKLE</sequence>
<gene>
    <name evidence="1" type="ORF">ETB97_007815</name>
</gene>
<evidence type="ECO:0000313" key="2">
    <source>
        <dbReference type="Proteomes" id="UP000541154"/>
    </source>
</evidence>
<reference evidence="1 2" key="1">
    <citation type="submission" date="2019-04" db="EMBL/GenBank/DDBJ databases">
        <title>Aspergillus burnettii sp. nov., novel species from soil in southeast Queensland.</title>
        <authorList>
            <person name="Gilchrist C.L.M."/>
            <person name="Pitt J.I."/>
            <person name="Lange L."/>
            <person name="Lacey H.J."/>
            <person name="Vuong D."/>
            <person name="Midgley D.J."/>
            <person name="Greenfield P."/>
            <person name="Bradbury M."/>
            <person name="Lacey E."/>
            <person name="Busk P.K."/>
            <person name="Pilgaard B."/>
            <person name="Chooi Y.H."/>
            <person name="Piggott A.M."/>
        </authorList>
    </citation>
    <scope>NUCLEOTIDE SEQUENCE [LARGE SCALE GENOMIC DNA]</scope>
    <source>
        <strain evidence="1 2">FRR 5400</strain>
    </source>
</reference>
<keyword evidence="2" id="KW-1185">Reference proteome</keyword>
<dbReference type="EMBL" id="SPNV01000342">
    <property type="protein sequence ID" value="KAF5856158.1"/>
    <property type="molecule type" value="Genomic_DNA"/>
</dbReference>
<accession>A0A8H6E2H3</accession>
<evidence type="ECO:0000313" key="1">
    <source>
        <dbReference type="EMBL" id="KAF5856158.1"/>
    </source>
</evidence>